<reference evidence="1" key="2">
    <citation type="submission" date="2021-04" db="EMBL/GenBank/DDBJ databases">
        <authorList>
            <person name="Gilroy R."/>
        </authorList>
    </citation>
    <scope>NUCLEOTIDE SEQUENCE</scope>
    <source>
        <strain evidence="1">ChiGjej4B4-12881</strain>
    </source>
</reference>
<reference evidence="1" key="1">
    <citation type="journal article" date="2021" name="PeerJ">
        <title>Extensive microbial diversity within the chicken gut microbiome revealed by metagenomics and culture.</title>
        <authorList>
            <person name="Gilroy R."/>
            <person name="Ravi A."/>
            <person name="Getino M."/>
            <person name="Pursley I."/>
            <person name="Horton D.L."/>
            <person name="Alikhan N.F."/>
            <person name="Baker D."/>
            <person name="Gharbi K."/>
            <person name="Hall N."/>
            <person name="Watson M."/>
            <person name="Adriaenssens E.M."/>
            <person name="Foster-Nyarko E."/>
            <person name="Jarju S."/>
            <person name="Secka A."/>
            <person name="Antonio M."/>
            <person name="Oren A."/>
            <person name="Chaudhuri R.R."/>
            <person name="La Ragione R."/>
            <person name="Hildebrand F."/>
            <person name="Pallen M.J."/>
        </authorList>
    </citation>
    <scope>NUCLEOTIDE SEQUENCE</scope>
    <source>
        <strain evidence="1">ChiGjej4B4-12881</strain>
    </source>
</reference>
<name>A0A9D2AWF9_9FIRM</name>
<dbReference type="Proteomes" id="UP000886780">
    <property type="component" value="Unassembled WGS sequence"/>
</dbReference>
<evidence type="ECO:0000313" key="2">
    <source>
        <dbReference type="Proteomes" id="UP000886780"/>
    </source>
</evidence>
<organism evidence="1 2">
    <name type="scientific">Candidatus Lachnoclostridium stercoripullorum</name>
    <dbReference type="NCBI Taxonomy" id="2838635"/>
    <lineage>
        <taxon>Bacteria</taxon>
        <taxon>Bacillati</taxon>
        <taxon>Bacillota</taxon>
        <taxon>Clostridia</taxon>
        <taxon>Lachnospirales</taxon>
        <taxon>Lachnospiraceae</taxon>
    </lineage>
</organism>
<dbReference type="EMBL" id="DXEU01000043">
    <property type="protein sequence ID" value="HIX51656.1"/>
    <property type="molecule type" value="Genomic_DNA"/>
</dbReference>
<evidence type="ECO:0000313" key="1">
    <source>
        <dbReference type="EMBL" id="HIX51656.1"/>
    </source>
</evidence>
<protein>
    <submittedName>
        <fullName evidence="1">Uncharacterized protein</fullName>
    </submittedName>
</protein>
<accession>A0A9D2AWF9</accession>
<dbReference type="AlphaFoldDB" id="A0A9D2AWF9"/>
<proteinExistence type="predicted"/>
<sequence length="48" mass="5701">MATRLIIDGNTVYEIDEDCLENFRRRENSCRKIKGQEIREDSKAEEEP</sequence>
<gene>
    <name evidence="1" type="ORF">IAA28_02485</name>
</gene>
<comment type="caution">
    <text evidence="1">The sequence shown here is derived from an EMBL/GenBank/DDBJ whole genome shotgun (WGS) entry which is preliminary data.</text>
</comment>